<sequence>MEHLALRRVAPTDVVVAATGHYLAGRPIDMSALAVDLGISRATLYRRVGNHEALLGAVLARQTELTWRAVRPAVTAEGTAGVVAHLVAFVEAVTGSQALRGLIERDPVLFVRTVMGPGEVEDTATALVHELVLERLGDRLQERPGLDAKVLARAIVRVADSMMYSHLLRGTEPEVGSAVAVTTLLLDAAVQPGPVPAS</sequence>
<gene>
    <name evidence="2" type="ORF">FB458_0487</name>
</gene>
<dbReference type="Pfam" id="PF18598">
    <property type="entry name" value="TetR_C_36"/>
    <property type="match status" value="1"/>
</dbReference>
<dbReference type="RefSeq" id="WP_170185549.1">
    <property type="nucleotide sequence ID" value="NZ_BAAAPR010000006.1"/>
</dbReference>
<dbReference type="SUPFAM" id="SSF46689">
    <property type="entry name" value="Homeodomain-like"/>
    <property type="match status" value="1"/>
</dbReference>
<protein>
    <recommendedName>
        <fullName evidence="1">QsdR TetR regulatory C-terminal domain-containing protein</fullName>
    </recommendedName>
</protein>
<dbReference type="Gene3D" id="1.10.357.10">
    <property type="entry name" value="Tetracycline Repressor, domain 2"/>
    <property type="match status" value="1"/>
</dbReference>
<name>A0A542DWJ8_9MICO</name>
<reference evidence="2 3" key="1">
    <citation type="submission" date="2019-06" db="EMBL/GenBank/DDBJ databases">
        <title>Sequencing the genomes of 1000 actinobacteria strains.</title>
        <authorList>
            <person name="Klenk H.-P."/>
        </authorList>
    </citation>
    <scope>NUCLEOTIDE SEQUENCE [LARGE SCALE GENOMIC DNA]</scope>
    <source>
        <strain evidence="2 3">DSM 18607</strain>
    </source>
</reference>
<feature type="domain" description="QsdR TetR regulatory C-terminal" evidence="1">
    <location>
        <begin position="77"/>
        <end position="186"/>
    </location>
</feature>
<dbReference type="InterPro" id="IPR009057">
    <property type="entry name" value="Homeodomain-like_sf"/>
</dbReference>
<keyword evidence="3" id="KW-1185">Reference proteome</keyword>
<dbReference type="Proteomes" id="UP000317893">
    <property type="component" value="Unassembled WGS sequence"/>
</dbReference>
<evidence type="ECO:0000313" key="2">
    <source>
        <dbReference type="EMBL" id="TQJ07425.1"/>
    </source>
</evidence>
<evidence type="ECO:0000259" key="1">
    <source>
        <dbReference type="Pfam" id="PF18598"/>
    </source>
</evidence>
<accession>A0A542DWJ8</accession>
<proteinExistence type="predicted"/>
<comment type="caution">
    <text evidence="2">The sequence shown here is derived from an EMBL/GenBank/DDBJ whole genome shotgun (WGS) entry which is preliminary data.</text>
</comment>
<dbReference type="EMBL" id="VFMN01000001">
    <property type="protein sequence ID" value="TQJ07425.1"/>
    <property type="molecule type" value="Genomic_DNA"/>
</dbReference>
<dbReference type="InterPro" id="IPR041485">
    <property type="entry name" value="TetR_C_36"/>
</dbReference>
<evidence type="ECO:0000313" key="3">
    <source>
        <dbReference type="Proteomes" id="UP000317893"/>
    </source>
</evidence>
<organism evidence="2 3">
    <name type="scientific">Lapillicoccus jejuensis</name>
    <dbReference type="NCBI Taxonomy" id="402171"/>
    <lineage>
        <taxon>Bacteria</taxon>
        <taxon>Bacillati</taxon>
        <taxon>Actinomycetota</taxon>
        <taxon>Actinomycetes</taxon>
        <taxon>Micrococcales</taxon>
        <taxon>Intrasporangiaceae</taxon>
        <taxon>Lapillicoccus</taxon>
    </lineage>
</organism>
<dbReference type="AlphaFoldDB" id="A0A542DWJ8"/>